<evidence type="ECO:0000256" key="4">
    <source>
        <dbReference type="ARBA" id="ARBA00022630"/>
    </source>
</evidence>
<dbReference type="InterPro" id="IPR046373">
    <property type="entry name" value="Acyl-CoA_Oxase/DH_mid-dom_sf"/>
</dbReference>
<feature type="binding site" evidence="12">
    <location>
        <position position="194"/>
    </location>
    <ligand>
        <name>FAD</name>
        <dbReference type="ChEBI" id="CHEBI:57692"/>
    </ligand>
</feature>
<keyword evidence="17" id="KW-1185">Reference proteome</keyword>
<protein>
    <recommendedName>
        <fullName evidence="10">Acyl-coenzyme A oxidase</fullName>
    </recommendedName>
</protein>
<feature type="domain" description="Acyl-CoA oxidase C-terminal" evidence="13">
    <location>
        <begin position="504"/>
        <end position="683"/>
    </location>
</feature>
<organism evidence="16 17">
    <name type="scientific">Circinella minor</name>
    <dbReference type="NCBI Taxonomy" id="1195481"/>
    <lineage>
        <taxon>Eukaryota</taxon>
        <taxon>Fungi</taxon>
        <taxon>Fungi incertae sedis</taxon>
        <taxon>Mucoromycota</taxon>
        <taxon>Mucoromycotina</taxon>
        <taxon>Mucoromycetes</taxon>
        <taxon>Mucorales</taxon>
        <taxon>Lichtheimiaceae</taxon>
        <taxon>Circinella</taxon>
    </lineage>
</organism>
<comment type="subcellular location">
    <subcellularLocation>
        <location evidence="2">Peroxisome</location>
    </subcellularLocation>
</comment>
<evidence type="ECO:0000256" key="6">
    <source>
        <dbReference type="ARBA" id="ARBA00022832"/>
    </source>
</evidence>
<sequence length="697" mass="79324">MTTKNNGPTRFPNLPVKEPTGAALIEQERAKATFDVKTLSKFIYGEEYLAKLDKIVPILENDSVFDKSRRYFQSRDEKIRDAWRKDRRFLELRKKHNWDDVDEKIVHGLYDQPSPYRLHYIMFVPTLEGQCNEEQRKLFLEPSKRDEIIGCYAQTELGHGSNIRGLETTATYIPETNEFEIHSPHLSSAKWWIGALGRTANYAIIMARLIIHDKDYGPHTFCAQIRSLEDHMPLPGLTIGDIGPKMGYNTVDNGFMMFDHFRIPHVSMLARYAQVKPGSGEYIKPVNSKLSYGGMVHVRASIVSETGRALARSSTVAVRYAAVRRQFYDSTSPRKWNGETIETSVIDYTMVQYRILPIIANAYALMFTGREMLRLYHLNIEAMKQGNFDILADLHATSSGLKSLTSFMAVDGIEECRRSCGGHGYSMFSGLGHFYNDYLPSMTVEGDNNMIYQQTSRYLLKTYRNVIAGTAQPSEHNLTLNYLAQYLQNPKAKCPATTPTDFLNPEVILSAFGFRAAYGIAKVAEQIDHQGRPWNDALVDLHRISRAHCQYFIVRTFFTALQRDNKENTPKLGTEERKILQAVASLFALHVMEKDLSDFVLSSYFSAEQLEMVKQQVQDLLKVIRPDAVPLVDAFAIPDYMLHSALGRYDGNVYPALTAMAEQEPLNSTQVVDAFEESIKPMRQFALKNRNNDSAKL</sequence>
<feature type="binding site" evidence="12">
    <location>
        <position position="155"/>
    </location>
    <ligand>
        <name>FAD</name>
        <dbReference type="ChEBI" id="CHEBI:57692"/>
    </ligand>
</feature>
<dbReference type="GO" id="GO:0005504">
    <property type="term" value="F:fatty acid binding"/>
    <property type="evidence" value="ECO:0007669"/>
    <property type="project" value="TreeGrafter"/>
</dbReference>
<keyword evidence="8" id="KW-0443">Lipid metabolism</keyword>
<dbReference type="Pfam" id="PF01756">
    <property type="entry name" value="ACOX"/>
    <property type="match status" value="1"/>
</dbReference>
<dbReference type="InterPro" id="IPR055060">
    <property type="entry name" value="ACOX_C_alpha1"/>
</dbReference>
<reference evidence="16 17" key="1">
    <citation type="submission" date="2020-12" db="EMBL/GenBank/DDBJ databases">
        <title>Metabolic potential, ecology and presence of endohyphal bacteria is reflected in genomic diversity of Mucoromycotina.</title>
        <authorList>
            <person name="Muszewska A."/>
            <person name="Okrasinska A."/>
            <person name="Steczkiewicz K."/>
            <person name="Drgas O."/>
            <person name="Orlowska M."/>
            <person name="Perlinska-Lenart U."/>
            <person name="Aleksandrzak-Piekarczyk T."/>
            <person name="Szatraj K."/>
            <person name="Zielenkiewicz U."/>
            <person name="Pilsyk S."/>
            <person name="Malc E."/>
            <person name="Mieczkowski P."/>
            <person name="Kruszewska J.S."/>
            <person name="Biernat P."/>
            <person name="Pawlowska J."/>
        </authorList>
    </citation>
    <scope>NUCLEOTIDE SEQUENCE [LARGE SCALE GENOMIC DNA]</scope>
    <source>
        <strain evidence="16 17">CBS 142.35</strain>
    </source>
</reference>
<dbReference type="Gene3D" id="2.40.110.10">
    <property type="entry name" value="Butyryl-CoA Dehydrogenase, subunit A, domain 2"/>
    <property type="match status" value="1"/>
</dbReference>
<keyword evidence="6" id="KW-0276">Fatty acid metabolism</keyword>
<dbReference type="GO" id="GO:0003997">
    <property type="term" value="F:acyl-CoA oxidase activity"/>
    <property type="evidence" value="ECO:0007669"/>
    <property type="project" value="InterPro"/>
</dbReference>
<keyword evidence="4 10" id="KW-0285">Flavoprotein</keyword>
<dbReference type="SUPFAM" id="SSF47203">
    <property type="entry name" value="Acyl-CoA dehydrogenase C-terminal domain-like"/>
    <property type="match status" value="2"/>
</dbReference>
<dbReference type="Pfam" id="PF14749">
    <property type="entry name" value="Acyl-CoA_ox_N"/>
    <property type="match status" value="1"/>
</dbReference>
<evidence type="ECO:0000256" key="9">
    <source>
        <dbReference type="ARBA" id="ARBA00023140"/>
    </source>
</evidence>
<dbReference type="InterPro" id="IPR036250">
    <property type="entry name" value="AcylCo_DH-like_C"/>
</dbReference>
<evidence type="ECO:0000256" key="3">
    <source>
        <dbReference type="ARBA" id="ARBA00006288"/>
    </source>
</evidence>
<dbReference type="InterPro" id="IPR012258">
    <property type="entry name" value="Acyl-CoA_oxidase"/>
</dbReference>
<dbReference type="Proteomes" id="UP000646827">
    <property type="component" value="Unassembled WGS sequence"/>
</dbReference>
<dbReference type="AlphaFoldDB" id="A0A8H7S6S1"/>
<dbReference type="PANTHER" id="PTHR10909">
    <property type="entry name" value="ELECTRON TRANSPORT OXIDOREDUCTASE"/>
    <property type="match status" value="1"/>
</dbReference>
<evidence type="ECO:0000259" key="13">
    <source>
        <dbReference type="Pfam" id="PF01756"/>
    </source>
</evidence>
<dbReference type="PIRSF" id="PIRSF000168">
    <property type="entry name" value="Acyl-CoA_oxidase"/>
    <property type="match status" value="1"/>
</dbReference>
<dbReference type="UniPathway" id="UPA00661"/>
<dbReference type="GO" id="GO:0005777">
    <property type="term" value="C:peroxisome"/>
    <property type="evidence" value="ECO:0007669"/>
    <property type="project" value="UniProtKB-SubCell"/>
</dbReference>
<dbReference type="InterPro" id="IPR009100">
    <property type="entry name" value="AcylCoA_DH/oxidase_NM_dom_sf"/>
</dbReference>
<dbReference type="Pfam" id="PF22924">
    <property type="entry name" value="ACOX_C_alpha1"/>
    <property type="match status" value="1"/>
</dbReference>
<dbReference type="Gene3D" id="1.10.540.10">
    <property type="entry name" value="Acyl-CoA dehydrogenase/oxidase, N-terminal domain"/>
    <property type="match status" value="1"/>
</dbReference>
<evidence type="ECO:0000259" key="14">
    <source>
        <dbReference type="Pfam" id="PF14749"/>
    </source>
</evidence>
<dbReference type="EMBL" id="JAEPRB010000068">
    <property type="protein sequence ID" value="KAG2223098.1"/>
    <property type="molecule type" value="Genomic_DNA"/>
</dbReference>
<dbReference type="Gene3D" id="1.20.140.10">
    <property type="entry name" value="Butyryl-CoA Dehydrogenase, subunit A, domain 3"/>
    <property type="match status" value="2"/>
</dbReference>
<comment type="caution">
    <text evidence="16">The sequence shown here is derived from an EMBL/GenBank/DDBJ whole genome shotgun (WGS) entry which is preliminary data.</text>
</comment>
<comment type="cofactor">
    <cofactor evidence="1">
        <name>FAD</name>
        <dbReference type="ChEBI" id="CHEBI:57692"/>
    </cofactor>
</comment>
<name>A0A8H7S6S1_9FUNG</name>
<evidence type="ECO:0000256" key="8">
    <source>
        <dbReference type="ARBA" id="ARBA00023098"/>
    </source>
</evidence>
<evidence type="ECO:0000256" key="2">
    <source>
        <dbReference type="ARBA" id="ARBA00004275"/>
    </source>
</evidence>
<gene>
    <name evidence="16" type="ORF">INT45_008946</name>
</gene>
<evidence type="ECO:0000256" key="12">
    <source>
        <dbReference type="PIRSR" id="PIRSR000168-2"/>
    </source>
</evidence>
<proteinExistence type="inferred from homology"/>
<evidence type="ECO:0000256" key="11">
    <source>
        <dbReference type="PIRSR" id="PIRSR000168-1"/>
    </source>
</evidence>
<evidence type="ECO:0000313" key="17">
    <source>
        <dbReference type="Proteomes" id="UP000646827"/>
    </source>
</evidence>
<dbReference type="InterPro" id="IPR029320">
    <property type="entry name" value="Acyl-CoA_ox_N"/>
</dbReference>
<dbReference type="FunFam" id="1.20.140.10:FF:000005">
    <property type="entry name" value="Acyl-coenzyme A oxidase"/>
    <property type="match status" value="1"/>
</dbReference>
<dbReference type="SUPFAM" id="SSF56645">
    <property type="entry name" value="Acyl-CoA dehydrogenase NM domain-like"/>
    <property type="match status" value="1"/>
</dbReference>
<accession>A0A8H7S6S1</accession>
<feature type="domain" description="Acyl-coenzyme A oxidase N-terminal" evidence="14">
    <location>
        <begin position="35"/>
        <end position="149"/>
    </location>
</feature>
<dbReference type="GO" id="GO:0055088">
    <property type="term" value="P:lipid homeostasis"/>
    <property type="evidence" value="ECO:0007669"/>
    <property type="project" value="TreeGrafter"/>
</dbReference>
<dbReference type="InterPro" id="IPR002655">
    <property type="entry name" value="Acyl-CoA_oxidase_C"/>
</dbReference>
<evidence type="ECO:0000256" key="7">
    <source>
        <dbReference type="ARBA" id="ARBA00023002"/>
    </source>
</evidence>
<dbReference type="FunFam" id="1.20.140.10:FF:000013">
    <property type="entry name" value="Acyl-coenzyme A oxidase"/>
    <property type="match status" value="1"/>
</dbReference>
<dbReference type="InterPro" id="IPR037069">
    <property type="entry name" value="AcylCoA_DH/ox_N_sf"/>
</dbReference>
<evidence type="ECO:0000259" key="15">
    <source>
        <dbReference type="Pfam" id="PF22924"/>
    </source>
</evidence>
<dbReference type="OrthoDB" id="538336at2759"/>
<dbReference type="FunFam" id="2.40.110.10:FF:000003">
    <property type="entry name" value="Acyl-coenzyme A oxidase"/>
    <property type="match status" value="1"/>
</dbReference>
<evidence type="ECO:0000256" key="10">
    <source>
        <dbReference type="PIRNR" id="PIRNR000168"/>
    </source>
</evidence>
<dbReference type="GO" id="GO:0071949">
    <property type="term" value="F:FAD binding"/>
    <property type="evidence" value="ECO:0007669"/>
    <property type="project" value="InterPro"/>
</dbReference>
<feature type="active site" description="Proton acceptor" evidence="11">
    <location>
        <position position="445"/>
    </location>
</feature>
<comment type="similarity">
    <text evidence="3 10">Belongs to the acyl-CoA oxidase family.</text>
</comment>
<evidence type="ECO:0000256" key="1">
    <source>
        <dbReference type="ARBA" id="ARBA00001974"/>
    </source>
</evidence>
<keyword evidence="9" id="KW-0576">Peroxisome</keyword>
<dbReference type="PANTHER" id="PTHR10909:SF250">
    <property type="entry name" value="PEROXISOMAL ACYL-COENZYME A OXIDASE 1"/>
    <property type="match status" value="1"/>
</dbReference>
<evidence type="ECO:0000256" key="5">
    <source>
        <dbReference type="ARBA" id="ARBA00022827"/>
    </source>
</evidence>
<keyword evidence="5 10" id="KW-0274">FAD</keyword>
<keyword evidence="7" id="KW-0560">Oxidoreductase</keyword>
<evidence type="ECO:0000313" key="16">
    <source>
        <dbReference type="EMBL" id="KAG2223098.1"/>
    </source>
</evidence>
<feature type="domain" description="Acyl-CoA oxidase C-alpha1" evidence="15">
    <location>
        <begin position="292"/>
        <end position="460"/>
    </location>
</feature>
<dbReference type="GO" id="GO:0033540">
    <property type="term" value="P:fatty acid beta-oxidation using acyl-CoA oxidase"/>
    <property type="evidence" value="ECO:0007669"/>
    <property type="project" value="UniProtKB-UniPathway"/>
</dbReference>